<evidence type="ECO:0000313" key="3">
    <source>
        <dbReference type="Proteomes" id="UP000674179"/>
    </source>
</evidence>
<feature type="region of interest" description="Disordered" evidence="1">
    <location>
        <begin position="497"/>
        <end position="569"/>
    </location>
</feature>
<comment type="caution">
    <text evidence="2">The sequence shown here is derived from an EMBL/GenBank/DDBJ whole genome shotgun (WGS) entry which is preliminary data.</text>
</comment>
<name>A0A836KDF2_LEIEN</name>
<dbReference type="AlphaFoldDB" id="A0A836KDF2"/>
<feature type="region of interest" description="Disordered" evidence="1">
    <location>
        <begin position="772"/>
        <end position="842"/>
    </location>
</feature>
<feature type="compositionally biased region" description="Polar residues" evidence="1">
    <location>
        <begin position="826"/>
        <end position="842"/>
    </location>
</feature>
<feature type="compositionally biased region" description="Polar residues" evidence="1">
    <location>
        <begin position="386"/>
        <end position="399"/>
    </location>
</feature>
<dbReference type="Proteomes" id="UP000674179">
    <property type="component" value="Chromosome 33"/>
</dbReference>
<accession>A0A836KDF2</accession>
<feature type="compositionally biased region" description="Polar residues" evidence="1">
    <location>
        <begin position="138"/>
        <end position="147"/>
    </location>
</feature>
<dbReference type="OrthoDB" id="264691at2759"/>
<reference evidence="2 3" key="1">
    <citation type="submission" date="2021-02" db="EMBL/GenBank/DDBJ databases">
        <title>Leishmania (Mundinia) enrietti genome sequencing and assembly.</title>
        <authorList>
            <person name="Almutairi H."/>
            <person name="Gatherer D."/>
        </authorList>
    </citation>
    <scope>NUCLEOTIDE SEQUENCE [LARGE SCALE GENOMIC DNA]</scope>
    <source>
        <strain evidence="2">CUR178</strain>
    </source>
</reference>
<proteinExistence type="predicted"/>
<feature type="region of interest" description="Disordered" evidence="1">
    <location>
        <begin position="305"/>
        <end position="449"/>
    </location>
</feature>
<dbReference type="GeneID" id="94169161"/>
<gene>
    <name evidence="2" type="ORF">CUR178_01885</name>
</gene>
<feature type="compositionally biased region" description="Acidic residues" evidence="1">
    <location>
        <begin position="530"/>
        <end position="540"/>
    </location>
</feature>
<evidence type="ECO:0000256" key="1">
    <source>
        <dbReference type="SAM" id="MobiDB-lite"/>
    </source>
</evidence>
<sequence length="842" mass="90532">MDTTPVSACALRRRLWSLFNVYSTVVSNSDGVCEVPEARRLEASRYHSCLSAFARLSSFRNLFVGSEDDIAIQAAATQLQSRLTQELLWKEAVSRQAICAGQQRRLNPLETKSTGGAGLGRGDRATENMHREECDNFETVSNSTGSAPSDGVGAADDAKGSISWDTFHSVIVLYLYDVHCFHRSFLTSDVDALRSSSDGKEMRAGLEGARLKEKQANVTAMMRLAQRKATSAVTVAPAGEVEAAELSSQHRHIDVVIDDEGVDGGQWFFYASASVSASSSSCPASTKVIEVAPKEAAVAVRHRLLASPSPRRPEGGMEEFGDKPSAASSTSPVARFLKLRPQSPSQQNVMAGRPHAKATHQPFEYPRRKHRTRHNGEAAPERAVANSKSQGHRTYTTRRPQAPKTASPANVTPELKAQEGGAGGAAWAGRSEHSCDVKPPPTTPHEDCFCGAGDSASLLPKRLEREHAGEPPGSVGYAEGRHTTAFAVEVLRRTSVEASSGSGLSQPLEARGTSLVKPSPSHASSGVAQDLEDAANDEEAQPPPTQTSRRRSSLHHVMQSSPFPIGEPLAPLSLEEERHTAAAAAAQAMVVPVRHATAPSPTPTPREDDWSARWHSEVYREASTAAPAPSLHQFTVMQQVARRRPRQPQAQHQPLRPLLPQQLIGTPCILSPSYTPSVAENRSSCVSEMGQQHRNQIPAPTPTYPMAPTLIPSASREAAHRLLVGAPKMESAVMDEDMRTPTRCRSLGPQGFKCCTPMNAVSPVTRQPTAALSPALATVSHHQQHVDGRSPPPRLSSRARIRSMSHGSRPPLTPPRVPSTRIPISPSGSVHATTPPSVSYPT</sequence>
<dbReference type="KEGG" id="lenr:94169161"/>
<feature type="region of interest" description="Disordered" evidence="1">
    <location>
        <begin position="137"/>
        <end position="156"/>
    </location>
</feature>
<evidence type="ECO:0000313" key="2">
    <source>
        <dbReference type="EMBL" id="KAG5469746.1"/>
    </source>
</evidence>
<dbReference type="EMBL" id="JAFHKP010000033">
    <property type="protein sequence ID" value="KAG5469746.1"/>
    <property type="molecule type" value="Genomic_DNA"/>
</dbReference>
<dbReference type="RefSeq" id="XP_067689754.1">
    <property type="nucleotide sequence ID" value="XM_067833651.1"/>
</dbReference>
<keyword evidence="3" id="KW-1185">Reference proteome</keyword>
<organism evidence="2 3">
    <name type="scientific">Leishmania enriettii</name>
    <dbReference type="NCBI Taxonomy" id="5663"/>
    <lineage>
        <taxon>Eukaryota</taxon>
        <taxon>Discoba</taxon>
        <taxon>Euglenozoa</taxon>
        <taxon>Kinetoplastea</taxon>
        <taxon>Metakinetoplastina</taxon>
        <taxon>Trypanosomatida</taxon>
        <taxon>Trypanosomatidae</taxon>
        <taxon>Leishmaniinae</taxon>
        <taxon>Leishmania</taxon>
    </lineage>
</organism>
<protein>
    <submittedName>
        <fullName evidence="2">Uncharacterized protein</fullName>
    </submittedName>
</protein>